<reference evidence="1 2" key="2">
    <citation type="submission" date="2013-11" db="EMBL/GenBank/DDBJ databases">
        <title>The Genome Sequence of Phytophthora parasitica INRA-310.</title>
        <authorList>
            <consortium name="The Broad Institute Genomics Platform"/>
            <person name="Russ C."/>
            <person name="Tyler B."/>
            <person name="Panabieres F."/>
            <person name="Shan W."/>
            <person name="Tripathy S."/>
            <person name="Grunwald N."/>
            <person name="Machado M."/>
            <person name="Johnson C.S."/>
            <person name="Arredondo F."/>
            <person name="Hong C."/>
            <person name="Coffey M."/>
            <person name="Young S.K."/>
            <person name="Zeng Q."/>
            <person name="Gargeya S."/>
            <person name="Fitzgerald M."/>
            <person name="Abouelleil A."/>
            <person name="Alvarado L."/>
            <person name="Chapman S.B."/>
            <person name="Gainer-Dewar J."/>
            <person name="Goldberg J."/>
            <person name="Griggs A."/>
            <person name="Gujja S."/>
            <person name="Hansen M."/>
            <person name="Howarth C."/>
            <person name="Imamovic A."/>
            <person name="Ireland A."/>
            <person name="Larimer J."/>
            <person name="McCowan C."/>
            <person name="Murphy C."/>
            <person name="Pearson M."/>
            <person name="Poon T.W."/>
            <person name="Priest M."/>
            <person name="Roberts A."/>
            <person name="Saif S."/>
            <person name="Shea T."/>
            <person name="Sykes S."/>
            <person name="Wortman J."/>
            <person name="Nusbaum C."/>
            <person name="Birren B."/>
        </authorList>
    </citation>
    <scope>NUCLEOTIDE SEQUENCE [LARGE SCALE GENOMIC DNA]</scope>
    <source>
        <strain evidence="1 2">INRA-310</strain>
    </source>
</reference>
<dbReference type="EMBL" id="KI669561">
    <property type="protein sequence ID" value="ETN23720.1"/>
    <property type="molecule type" value="Genomic_DNA"/>
</dbReference>
<evidence type="ECO:0000313" key="1">
    <source>
        <dbReference type="EMBL" id="ETN23720.1"/>
    </source>
</evidence>
<dbReference type="VEuPathDB" id="FungiDB:PPTG_20693"/>
<accession>W2RGM8</accession>
<dbReference type="RefSeq" id="XP_008891139.1">
    <property type="nucleotide sequence ID" value="XM_008892891.1"/>
</dbReference>
<dbReference type="STRING" id="761204.W2RGM8"/>
<proteinExistence type="predicted"/>
<dbReference type="Proteomes" id="UP000018817">
    <property type="component" value="Unassembled WGS sequence"/>
</dbReference>
<gene>
    <name evidence="1" type="ORF">PPTG_20693</name>
</gene>
<sequence>MSPESLTASSTLATEPILWRGSDLIEEPELTKAIKYLVELHTRSSRSRSRLALAARAGARAGPSAYSCAHRLAHEPSHIPNSPPALAQASQVVGLLMEGSPLYLPDTLQHVNTPDIDQFLHKHNGVKGIEGNELKYGDELQFGAVHTRKSARLPIRG</sequence>
<protein>
    <submittedName>
        <fullName evidence="1">Uncharacterized protein</fullName>
    </submittedName>
</protein>
<organism evidence="1 2">
    <name type="scientific">Phytophthora nicotianae (strain INRA-310)</name>
    <name type="common">Phytophthora parasitica</name>
    <dbReference type="NCBI Taxonomy" id="761204"/>
    <lineage>
        <taxon>Eukaryota</taxon>
        <taxon>Sar</taxon>
        <taxon>Stramenopiles</taxon>
        <taxon>Oomycota</taxon>
        <taxon>Peronosporomycetes</taxon>
        <taxon>Peronosporales</taxon>
        <taxon>Peronosporaceae</taxon>
        <taxon>Phytophthora</taxon>
    </lineage>
</organism>
<dbReference type="AlphaFoldDB" id="W2RGM8"/>
<reference evidence="2" key="1">
    <citation type="submission" date="2011-12" db="EMBL/GenBank/DDBJ databases">
        <authorList>
            <consortium name="The Broad Institute Genome Sequencing Platform"/>
            <person name="Russ C."/>
            <person name="Tyler B."/>
            <person name="Panabieres F."/>
            <person name="Shan W."/>
            <person name="Tripathy S."/>
            <person name="Grunwald N."/>
            <person name="Machado M."/>
            <person name="Young S.K."/>
            <person name="Zeng Q."/>
            <person name="Gargeya S."/>
            <person name="Fitzgerald M."/>
            <person name="Haas B."/>
            <person name="Abouelleil A."/>
            <person name="Alvarado L."/>
            <person name="Arachchi H.M."/>
            <person name="Berlin A."/>
            <person name="Chapman S.B."/>
            <person name="Gearin G."/>
            <person name="Goldberg J."/>
            <person name="Griggs A."/>
            <person name="Gujja S."/>
            <person name="Hansen M."/>
            <person name="Heiman D."/>
            <person name="Howarth C."/>
            <person name="Larimer J."/>
            <person name="Lui A."/>
            <person name="MacDonald P.J.P."/>
            <person name="McCowen C."/>
            <person name="Montmayeur A."/>
            <person name="Murphy C."/>
            <person name="Neiman D."/>
            <person name="Pearson M."/>
            <person name="Priest M."/>
            <person name="Roberts A."/>
            <person name="Saif S."/>
            <person name="Shea T."/>
            <person name="Sisk P."/>
            <person name="Stolte C."/>
            <person name="Sykes S."/>
            <person name="Wortman J."/>
            <person name="Nusbaum C."/>
            <person name="Birren B."/>
        </authorList>
    </citation>
    <scope>NUCLEOTIDE SEQUENCE [LARGE SCALE GENOMIC DNA]</scope>
    <source>
        <strain evidence="2">INRA-310</strain>
    </source>
</reference>
<name>W2RGM8_PHYN3</name>
<evidence type="ECO:0000313" key="2">
    <source>
        <dbReference type="Proteomes" id="UP000018817"/>
    </source>
</evidence>
<dbReference type="GeneID" id="20189292"/>